<dbReference type="AlphaFoldDB" id="A0A1V4I0G4"/>
<dbReference type="CDD" id="cd00085">
    <property type="entry name" value="HNHc"/>
    <property type="match status" value="1"/>
</dbReference>
<dbReference type="Pfam" id="PF13391">
    <property type="entry name" value="HNH_2"/>
    <property type="match status" value="1"/>
</dbReference>
<name>A0A1V4I0G4_NITVU</name>
<dbReference type="SMART" id="SM00507">
    <property type="entry name" value="HNHc"/>
    <property type="match status" value="1"/>
</dbReference>
<sequence>MAPRPKYTPGSFTKNFAWAGTGFLRLHSVIRAGYSSTLSPVTREKWRADSGIKDSSLELIPINFFLHNKSGNMSVDELVFQAISRPHNIDFDRLSLFAFHLTQVGTPPQQGPQRPARWANEFAKEVLWKNDSWQSAALVHSTLDNFISQTMNASEDVRVKCRNNYRYFFELAGYLPTSGETINTGQEGWITPAIYLAWDRFVLDGAPKEKDTLLKYVDDEELYKLIGTSKAEFDEIAKVVVSLYLDAGATDRFASSTPAIAAPVSVKKVVTPTPATPPSAASWIDEEGSDEAVGRSLGSKLLQKRSRKIASQLRLHYKHRCMFCGTRLQIGDQRFYAEAAHIKPLGSPHDGPDKTGNILILCPNHHLQFDRGVIRLEMSGQDLKITSSVPGDALNGKLIKPKHALDDTCVKWHFDWFSDNRKPA</sequence>
<protein>
    <recommendedName>
        <fullName evidence="1">HNH nuclease domain-containing protein</fullName>
    </recommendedName>
</protein>
<accession>A0A1V4I0G4</accession>
<evidence type="ECO:0000259" key="1">
    <source>
        <dbReference type="SMART" id="SM00507"/>
    </source>
</evidence>
<evidence type="ECO:0000313" key="3">
    <source>
        <dbReference type="Proteomes" id="UP000189940"/>
    </source>
</evidence>
<dbReference type="RefSeq" id="WP_079446081.1">
    <property type="nucleotide sequence ID" value="NZ_MWPQ01000025.1"/>
</dbReference>
<organism evidence="2 3">
    <name type="scientific">Nitrobacter vulgaris</name>
    <dbReference type="NCBI Taxonomy" id="29421"/>
    <lineage>
        <taxon>Bacteria</taxon>
        <taxon>Pseudomonadati</taxon>
        <taxon>Pseudomonadota</taxon>
        <taxon>Alphaproteobacteria</taxon>
        <taxon>Hyphomicrobiales</taxon>
        <taxon>Nitrobacteraceae</taxon>
        <taxon>Nitrobacter</taxon>
    </lineage>
</organism>
<evidence type="ECO:0000313" key="2">
    <source>
        <dbReference type="EMBL" id="OPH83624.1"/>
    </source>
</evidence>
<proteinExistence type="predicted"/>
<dbReference type="Proteomes" id="UP000189940">
    <property type="component" value="Unassembled WGS sequence"/>
</dbReference>
<keyword evidence="3" id="KW-1185">Reference proteome</keyword>
<feature type="domain" description="HNH nuclease" evidence="1">
    <location>
        <begin position="309"/>
        <end position="367"/>
    </location>
</feature>
<reference evidence="2 3" key="1">
    <citation type="submission" date="2017-02" db="EMBL/GenBank/DDBJ databases">
        <title>Genome sequence of the nitrite-oxidizing bacterium Nitrobacter vulgaris strain Ab1.</title>
        <authorList>
            <person name="Mellbye B.L."/>
            <person name="Davis E.W."/>
            <person name="Spieck E."/>
            <person name="Chang J.H."/>
            <person name="Bottomley P.J."/>
            <person name="Sayavedra-Soto L.A."/>
        </authorList>
    </citation>
    <scope>NUCLEOTIDE SEQUENCE [LARGE SCALE GENOMIC DNA]</scope>
    <source>
        <strain evidence="2 3">Ab1</strain>
    </source>
</reference>
<comment type="caution">
    <text evidence="2">The sequence shown here is derived from an EMBL/GenBank/DDBJ whole genome shotgun (WGS) entry which is preliminary data.</text>
</comment>
<dbReference type="InterPro" id="IPR003615">
    <property type="entry name" value="HNH_nuc"/>
</dbReference>
<dbReference type="EMBL" id="MWPQ01000025">
    <property type="protein sequence ID" value="OPH83624.1"/>
    <property type="molecule type" value="Genomic_DNA"/>
</dbReference>
<gene>
    <name evidence="2" type="ORF">B2M20_05560</name>
</gene>